<evidence type="ECO:0000256" key="3">
    <source>
        <dbReference type="ARBA" id="ARBA00022884"/>
    </source>
</evidence>
<evidence type="ECO:0000313" key="11">
    <source>
        <dbReference type="Proteomes" id="UP001594351"/>
    </source>
</evidence>
<dbReference type="Pfam" id="PF00575">
    <property type="entry name" value="S1"/>
    <property type="match status" value="5"/>
</dbReference>
<dbReference type="PANTHER" id="PTHR10724:SF7">
    <property type="entry name" value="SMALL RIBOSOMAL SUBUNIT PROTEIN BS1C"/>
    <property type="match status" value="1"/>
</dbReference>
<dbReference type="InterPro" id="IPR035104">
    <property type="entry name" value="Ribosomal_protein_S1-like"/>
</dbReference>
<reference evidence="10 11" key="1">
    <citation type="submission" date="2024-09" db="EMBL/GenBank/DDBJ databases">
        <title>Laminarin stimulates single cell rates of sulfate reduction while oxygen inhibits transcriptomic activity in coastal marine sediment.</title>
        <authorList>
            <person name="Lindsay M."/>
            <person name="Orcutt B."/>
            <person name="Emerson D."/>
            <person name="Stepanauskas R."/>
            <person name="D'Angelo T."/>
        </authorList>
    </citation>
    <scope>NUCLEOTIDE SEQUENCE [LARGE SCALE GENOMIC DNA]</scope>
    <source>
        <strain evidence="10">SAG AM-311-K15</strain>
    </source>
</reference>
<dbReference type="SUPFAM" id="SSF50249">
    <property type="entry name" value="Nucleic acid-binding proteins"/>
    <property type="match status" value="5"/>
</dbReference>
<feature type="region of interest" description="Disordered" evidence="8">
    <location>
        <begin position="1"/>
        <end position="32"/>
    </location>
</feature>
<feature type="compositionally biased region" description="Basic and acidic residues" evidence="8">
    <location>
        <begin position="1"/>
        <end position="16"/>
    </location>
</feature>
<gene>
    <name evidence="10" type="ORF">ACFL27_25470</name>
</gene>
<keyword evidence="2" id="KW-0677">Repeat</keyword>
<name>A0ABV6Z523_UNCC1</name>
<dbReference type="Gene3D" id="2.40.50.140">
    <property type="entry name" value="Nucleic acid-binding proteins"/>
    <property type="match status" value="6"/>
</dbReference>
<evidence type="ECO:0000256" key="2">
    <source>
        <dbReference type="ARBA" id="ARBA00022737"/>
    </source>
</evidence>
<dbReference type="CDD" id="cd04465">
    <property type="entry name" value="S1_RPS1_repeat_ec2_hs2"/>
    <property type="match status" value="1"/>
</dbReference>
<dbReference type="CDD" id="cd05687">
    <property type="entry name" value="S1_RPS1_repeat_ec1_hs1"/>
    <property type="match status" value="1"/>
</dbReference>
<comment type="similarity">
    <text evidence="1">Belongs to the bacterial ribosomal protein bS1 family.</text>
</comment>
<dbReference type="EMBL" id="JBHPBY010000529">
    <property type="protein sequence ID" value="MFC1853551.1"/>
    <property type="molecule type" value="Genomic_DNA"/>
</dbReference>
<evidence type="ECO:0000256" key="7">
    <source>
        <dbReference type="ARBA" id="ARBA00035517"/>
    </source>
</evidence>
<evidence type="ECO:0000259" key="9">
    <source>
        <dbReference type="PROSITE" id="PS50126"/>
    </source>
</evidence>
<feature type="domain" description="S1 motif" evidence="9">
    <location>
        <begin position="223"/>
        <end position="291"/>
    </location>
</feature>
<feature type="domain" description="S1 motif" evidence="9">
    <location>
        <begin position="137"/>
        <end position="202"/>
    </location>
</feature>
<evidence type="ECO:0000256" key="4">
    <source>
        <dbReference type="ARBA" id="ARBA00022980"/>
    </source>
</evidence>
<dbReference type="NCBIfam" id="TIGR00717">
    <property type="entry name" value="rpsA"/>
    <property type="match status" value="1"/>
</dbReference>
<dbReference type="InterPro" id="IPR000110">
    <property type="entry name" value="Ribosomal_bS1"/>
</dbReference>
<feature type="domain" description="S1 motif" evidence="9">
    <location>
        <begin position="308"/>
        <end position="378"/>
    </location>
</feature>
<dbReference type="PRINTS" id="PR00681">
    <property type="entry name" value="RIBOSOMALS1"/>
</dbReference>
<keyword evidence="11" id="KW-1185">Reference proteome</keyword>
<dbReference type="PROSITE" id="PS50126">
    <property type="entry name" value="S1"/>
    <property type="match status" value="6"/>
</dbReference>
<feature type="domain" description="S1 motif" evidence="9">
    <location>
        <begin position="53"/>
        <end position="119"/>
    </location>
</feature>
<dbReference type="CDD" id="cd05688">
    <property type="entry name" value="S1_RPS1_repeat_ec3"/>
    <property type="match status" value="1"/>
</dbReference>
<evidence type="ECO:0000313" key="10">
    <source>
        <dbReference type="EMBL" id="MFC1853551.1"/>
    </source>
</evidence>
<comment type="caution">
    <text evidence="10">The sequence shown here is derived from an EMBL/GenBank/DDBJ whole genome shotgun (WGS) entry which is preliminary data.</text>
</comment>
<evidence type="ECO:0000256" key="6">
    <source>
        <dbReference type="ARBA" id="ARBA00035293"/>
    </source>
</evidence>
<keyword evidence="4 10" id="KW-0689">Ribosomal protein</keyword>
<keyword evidence="3" id="KW-0694">RNA-binding</keyword>
<dbReference type="InterPro" id="IPR012340">
    <property type="entry name" value="NA-bd_OB-fold"/>
</dbReference>
<dbReference type="Proteomes" id="UP001594351">
    <property type="component" value="Unassembled WGS sequence"/>
</dbReference>
<dbReference type="InterPro" id="IPR003029">
    <property type="entry name" value="S1_domain"/>
</dbReference>
<dbReference type="NCBIfam" id="NF004952">
    <property type="entry name" value="PRK06299.1-2"/>
    <property type="match status" value="1"/>
</dbReference>
<evidence type="ECO:0000256" key="1">
    <source>
        <dbReference type="ARBA" id="ARBA00006767"/>
    </source>
</evidence>
<dbReference type="GO" id="GO:0005840">
    <property type="term" value="C:ribosome"/>
    <property type="evidence" value="ECO:0007669"/>
    <property type="project" value="UniProtKB-KW"/>
</dbReference>
<evidence type="ECO:0000256" key="5">
    <source>
        <dbReference type="ARBA" id="ARBA00023274"/>
    </source>
</evidence>
<feature type="domain" description="S1 motif" evidence="9">
    <location>
        <begin position="482"/>
        <end position="502"/>
    </location>
</feature>
<dbReference type="InterPro" id="IPR050437">
    <property type="entry name" value="Ribos_protein_bS1-like"/>
</dbReference>
<sequence length="502" mass="56787">MTENKEQNEKKEKSELDQNALDESYQDEEYDEDFDGEDLLNLYEETFKNIAEGEVVIGKILQITENEVLVDVGYKSEGAIPLVEFQSILEEGSLKVGDEIDVYLEKTEDSNGLVVLSKEKADKIKIWDQIQKAYENEEILKGRVIERIKGGLNVDIGVKAFLPGSQIDLRPVRDPQSLIGQTLEMKVIKLNKRRGNIVLSRRAILENKRKEQKEKTMALLSEEAVVSGVVKNITEYGAFIDLGGIDGLLHITDMSWGRVNHPSELFMIGDKVEVVVLKFDREKERVSLGYKQKTRDPWETVDEKYPVGSKVRGKVISITDYGAFVELEEGVEGLVHVSEMSWSRRVRNHSKLVAIGDTVEAIVLNLDKDNKRISLGMKQIEPNPWKLIEEKYSVGAEVSGRVRNLTNFGAFIELDEGIDGLVHISDMSWTKRINHPSEVVKKGERINAVILDIDAKNERLSLGIKQLQPDPWDLILDKYPVGSHVQGKVVRISEFGAFVELE</sequence>
<dbReference type="PANTHER" id="PTHR10724">
    <property type="entry name" value="30S RIBOSOMAL PROTEIN S1"/>
    <property type="match status" value="1"/>
</dbReference>
<evidence type="ECO:0000256" key="8">
    <source>
        <dbReference type="SAM" id="MobiDB-lite"/>
    </source>
</evidence>
<feature type="non-terminal residue" evidence="10">
    <location>
        <position position="502"/>
    </location>
</feature>
<accession>A0ABV6Z523</accession>
<proteinExistence type="inferred from homology"/>
<feature type="domain" description="S1 motif" evidence="9">
    <location>
        <begin position="395"/>
        <end position="465"/>
    </location>
</feature>
<dbReference type="SMART" id="SM00316">
    <property type="entry name" value="S1"/>
    <property type="match status" value="5"/>
</dbReference>
<organism evidence="10 11">
    <name type="scientific">candidate division CSSED10-310 bacterium</name>
    <dbReference type="NCBI Taxonomy" id="2855610"/>
    <lineage>
        <taxon>Bacteria</taxon>
        <taxon>Bacteria division CSSED10-310</taxon>
    </lineage>
</organism>
<keyword evidence="5" id="KW-0687">Ribonucleoprotein</keyword>
<protein>
    <recommendedName>
        <fullName evidence="6">Small ribosomal subunit protein bS1</fullName>
    </recommendedName>
    <alternativeName>
        <fullName evidence="7">30S ribosomal protein S1</fullName>
    </alternativeName>
</protein>